<keyword evidence="2" id="KW-1185">Reference proteome</keyword>
<protein>
    <submittedName>
        <fullName evidence="1">Uncharacterized protein</fullName>
    </submittedName>
</protein>
<dbReference type="AlphaFoldDB" id="A0A0E0FYJ1"/>
<name>A0A0E0FYJ1_ORYNI</name>
<dbReference type="Proteomes" id="UP000006591">
    <property type="component" value="Chromosome 1"/>
</dbReference>
<organism evidence="1">
    <name type="scientific">Oryza nivara</name>
    <name type="common">Indian wild rice</name>
    <name type="synonym">Oryza sativa f. spontanea</name>
    <dbReference type="NCBI Taxonomy" id="4536"/>
    <lineage>
        <taxon>Eukaryota</taxon>
        <taxon>Viridiplantae</taxon>
        <taxon>Streptophyta</taxon>
        <taxon>Embryophyta</taxon>
        <taxon>Tracheophyta</taxon>
        <taxon>Spermatophyta</taxon>
        <taxon>Magnoliopsida</taxon>
        <taxon>Liliopsida</taxon>
        <taxon>Poales</taxon>
        <taxon>Poaceae</taxon>
        <taxon>BOP clade</taxon>
        <taxon>Oryzoideae</taxon>
        <taxon>Oryzeae</taxon>
        <taxon>Oryzinae</taxon>
        <taxon>Oryza</taxon>
    </lineage>
</organism>
<reference evidence="1" key="1">
    <citation type="submission" date="2015-04" db="UniProtKB">
        <authorList>
            <consortium name="EnsemblPlants"/>
        </authorList>
    </citation>
    <scope>IDENTIFICATION</scope>
    <source>
        <strain evidence="1">SL10</strain>
    </source>
</reference>
<proteinExistence type="predicted"/>
<reference evidence="1" key="2">
    <citation type="submission" date="2018-04" db="EMBL/GenBank/DDBJ databases">
        <title>OnivRS2 (Oryza nivara Reference Sequence Version 2).</title>
        <authorList>
            <person name="Zhang J."/>
            <person name="Kudrna D."/>
            <person name="Lee S."/>
            <person name="Talag J."/>
            <person name="Rajasekar S."/>
            <person name="Welchert J."/>
            <person name="Hsing Y.-I."/>
            <person name="Wing R.A."/>
        </authorList>
    </citation>
    <scope>NUCLEOTIDE SEQUENCE [LARGE SCALE GENOMIC DNA]</scope>
</reference>
<evidence type="ECO:0000313" key="2">
    <source>
        <dbReference type="Proteomes" id="UP000006591"/>
    </source>
</evidence>
<accession>A0A0E0FYJ1</accession>
<sequence length="115" mass="12856">MDRDEHHARLCPASRVASAQAEVQRRRLSWCCARKAATHHPPSVPSHGLNNTSFFKGMMLANRVDAKRLQAKKQRDANCATKNLFGGQTGKASDILVEHANRKEKLSWTCSCGLW</sequence>
<dbReference type="Gramene" id="ONIVA01G49270.2">
    <property type="protein sequence ID" value="ONIVA01G49270.2"/>
    <property type="gene ID" value="ONIVA01G49270"/>
</dbReference>
<dbReference type="EnsemblPlants" id="ONIVA01G49270.2">
    <property type="protein sequence ID" value="ONIVA01G49270.2"/>
    <property type="gene ID" value="ONIVA01G49270"/>
</dbReference>
<evidence type="ECO:0000313" key="1">
    <source>
        <dbReference type="EnsemblPlants" id="ONIVA01G49270.2"/>
    </source>
</evidence>